<dbReference type="EMBL" id="QPJJ01000013">
    <property type="protein sequence ID" value="RCW64544.1"/>
    <property type="molecule type" value="Genomic_DNA"/>
</dbReference>
<gene>
    <name evidence="2" type="ORF">DFR57_11327</name>
</gene>
<dbReference type="OrthoDB" id="43862at2"/>
<dbReference type="Proteomes" id="UP000252585">
    <property type="component" value="Unassembled WGS sequence"/>
</dbReference>
<evidence type="ECO:0000259" key="1">
    <source>
        <dbReference type="Pfam" id="PF08241"/>
    </source>
</evidence>
<sequence length="262" mass="29381">MLQLKDNDYEKMPGHWVLARMGKTVLRPGGIELSKKMITNLHITDRDKVAEFAPGLGITARLALENNPFAYTGIEQDPEAARRVGLYLNGVNQKCSVANSEETGLENQSTTIVYGEAMLTMQSNKLKNKIIGESHRILEPGGKYGIHEMCLIPDNISEDMKKEIQKDLSSVIRVNARPLTISEWKEILEQNDFSILKVETAPMHLLNIQRLIEDEGVKGTLKLGYNILSTPKARARVLDMKSIFRKYSKYLGAVSIVAQKNV</sequence>
<name>A0A368XEV4_9BACI</name>
<dbReference type="RefSeq" id="WP_114353892.1">
    <property type="nucleotide sequence ID" value="NZ_QPJJ01000013.1"/>
</dbReference>
<comment type="caution">
    <text evidence="2">The sequence shown here is derived from an EMBL/GenBank/DDBJ whole genome shotgun (WGS) entry which is preliminary data.</text>
</comment>
<evidence type="ECO:0000313" key="2">
    <source>
        <dbReference type="EMBL" id="RCW64544.1"/>
    </source>
</evidence>
<evidence type="ECO:0000313" key="3">
    <source>
        <dbReference type="Proteomes" id="UP000252585"/>
    </source>
</evidence>
<protein>
    <recommendedName>
        <fullName evidence="1">Methyltransferase type 11 domain-containing protein</fullName>
    </recommendedName>
</protein>
<keyword evidence="3" id="KW-1185">Reference proteome</keyword>
<dbReference type="GO" id="GO:0008757">
    <property type="term" value="F:S-adenosylmethionine-dependent methyltransferase activity"/>
    <property type="evidence" value="ECO:0007669"/>
    <property type="project" value="InterPro"/>
</dbReference>
<dbReference type="InterPro" id="IPR013216">
    <property type="entry name" value="Methyltransf_11"/>
</dbReference>
<dbReference type="InterPro" id="IPR029063">
    <property type="entry name" value="SAM-dependent_MTases_sf"/>
</dbReference>
<dbReference type="SUPFAM" id="SSF53335">
    <property type="entry name" value="S-adenosyl-L-methionine-dependent methyltransferases"/>
    <property type="match status" value="1"/>
</dbReference>
<accession>A0A368XEV4</accession>
<reference evidence="2 3" key="1">
    <citation type="submission" date="2018-07" db="EMBL/GenBank/DDBJ databases">
        <title>Genomic Encyclopedia of Type Strains, Phase IV (KMG-IV): sequencing the most valuable type-strain genomes for metagenomic binning, comparative biology and taxonomic classification.</title>
        <authorList>
            <person name="Goeker M."/>
        </authorList>
    </citation>
    <scope>NUCLEOTIDE SEQUENCE [LARGE SCALE GENOMIC DNA]</scope>
    <source>
        <strain evidence="2 3">DSM 27696</strain>
    </source>
</reference>
<dbReference type="Pfam" id="PF08241">
    <property type="entry name" value="Methyltransf_11"/>
    <property type="match status" value="1"/>
</dbReference>
<organism evidence="2 3">
    <name type="scientific">Saliterribacillus persicus</name>
    <dbReference type="NCBI Taxonomy" id="930114"/>
    <lineage>
        <taxon>Bacteria</taxon>
        <taxon>Bacillati</taxon>
        <taxon>Bacillota</taxon>
        <taxon>Bacilli</taxon>
        <taxon>Bacillales</taxon>
        <taxon>Bacillaceae</taxon>
        <taxon>Saliterribacillus</taxon>
    </lineage>
</organism>
<dbReference type="Gene3D" id="3.40.50.150">
    <property type="entry name" value="Vaccinia Virus protein VP39"/>
    <property type="match status" value="1"/>
</dbReference>
<feature type="domain" description="Methyltransferase type 11" evidence="1">
    <location>
        <begin position="52"/>
        <end position="144"/>
    </location>
</feature>
<dbReference type="AlphaFoldDB" id="A0A368XEV4"/>
<proteinExistence type="predicted"/>